<dbReference type="Pfam" id="PF25974">
    <property type="entry name" value="URGCP_9th"/>
    <property type="match status" value="1"/>
</dbReference>
<dbReference type="Gene3D" id="3.40.50.300">
    <property type="entry name" value="P-loop containing nucleotide triphosphate hydrolases"/>
    <property type="match status" value="1"/>
</dbReference>
<evidence type="ECO:0000259" key="3">
    <source>
        <dbReference type="PROSITE" id="PS51717"/>
    </source>
</evidence>
<dbReference type="PANTHER" id="PTHR14819">
    <property type="entry name" value="GTP-BINDING"/>
    <property type="match status" value="1"/>
</dbReference>
<dbReference type="Pfam" id="PF25683">
    <property type="entry name" value="URGCP_GTPase"/>
    <property type="match status" value="1"/>
</dbReference>
<dbReference type="InterPro" id="IPR052986">
    <property type="entry name" value="VLIG_GTPase"/>
</dbReference>
<feature type="compositionally biased region" description="Polar residues" evidence="2">
    <location>
        <begin position="13"/>
        <end position="27"/>
    </location>
</feature>
<dbReference type="EMBL" id="VSWD01000013">
    <property type="protein sequence ID" value="KAK3084300.1"/>
    <property type="molecule type" value="Genomic_DNA"/>
</dbReference>
<reference evidence="4" key="1">
    <citation type="submission" date="2019-08" db="EMBL/GenBank/DDBJ databases">
        <title>The improved chromosome-level genome for the pearl oyster Pinctada fucata martensii using PacBio sequencing and Hi-C.</title>
        <authorList>
            <person name="Zheng Z."/>
        </authorList>
    </citation>
    <scope>NUCLEOTIDE SEQUENCE</scope>
    <source>
        <strain evidence="4">ZZ-2019</strain>
        <tissue evidence="4">Adductor muscle</tissue>
    </source>
</reference>
<comment type="caution">
    <text evidence="4">The sequence shown here is derived from an EMBL/GenBank/DDBJ whole genome shotgun (WGS) entry which is preliminary data.</text>
</comment>
<keyword evidence="5" id="KW-1185">Reference proteome</keyword>
<dbReference type="PROSITE" id="PS51717">
    <property type="entry name" value="G_VLIG"/>
    <property type="match status" value="1"/>
</dbReference>
<comment type="similarity">
    <text evidence="1">Belongs to the TRAFAC class dynamin-like GTPase superfamily. Very large inducible GTPase (VLIG) family.</text>
</comment>
<proteinExistence type="inferred from homology"/>
<evidence type="ECO:0000313" key="4">
    <source>
        <dbReference type="EMBL" id="KAK3084300.1"/>
    </source>
</evidence>
<dbReference type="Pfam" id="PF25496">
    <property type="entry name" value="URGCP"/>
    <property type="match status" value="1"/>
</dbReference>
<dbReference type="GO" id="GO:0005525">
    <property type="term" value="F:GTP binding"/>
    <property type="evidence" value="ECO:0007669"/>
    <property type="project" value="InterPro"/>
</dbReference>
<evidence type="ECO:0000313" key="5">
    <source>
        <dbReference type="Proteomes" id="UP001186944"/>
    </source>
</evidence>
<dbReference type="Proteomes" id="UP001186944">
    <property type="component" value="Unassembled WGS sequence"/>
</dbReference>
<feature type="region of interest" description="Disordered" evidence="2">
    <location>
        <begin position="1"/>
        <end position="27"/>
    </location>
</feature>
<dbReference type="InterPro" id="IPR030383">
    <property type="entry name" value="G_VLIG_dom"/>
</dbReference>
<gene>
    <name evidence="4" type="ORF">FSP39_011286</name>
</gene>
<organism evidence="4 5">
    <name type="scientific">Pinctada imbricata</name>
    <name type="common">Atlantic pearl-oyster</name>
    <name type="synonym">Pinctada martensii</name>
    <dbReference type="NCBI Taxonomy" id="66713"/>
    <lineage>
        <taxon>Eukaryota</taxon>
        <taxon>Metazoa</taxon>
        <taxon>Spiralia</taxon>
        <taxon>Lophotrochozoa</taxon>
        <taxon>Mollusca</taxon>
        <taxon>Bivalvia</taxon>
        <taxon>Autobranchia</taxon>
        <taxon>Pteriomorphia</taxon>
        <taxon>Pterioida</taxon>
        <taxon>Pterioidea</taxon>
        <taxon>Pteriidae</taxon>
        <taxon>Pinctada</taxon>
    </lineage>
</organism>
<accession>A0AA88XN75</accession>
<evidence type="ECO:0000256" key="1">
    <source>
        <dbReference type="ARBA" id="ARBA00006828"/>
    </source>
</evidence>
<dbReference type="SUPFAM" id="SSF52540">
    <property type="entry name" value="P-loop containing nucleoside triphosphate hydrolases"/>
    <property type="match status" value="1"/>
</dbReference>
<dbReference type="InterPro" id="IPR027417">
    <property type="entry name" value="P-loop_NTPase"/>
</dbReference>
<evidence type="ECO:0000256" key="2">
    <source>
        <dbReference type="SAM" id="MobiDB-lite"/>
    </source>
</evidence>
<dbReference type="InterPro" id="IPR057365">
    <property type="entry name" value="URGCP"/>
</dbReference>
<sequence length="2215" mass="254948">MVSTNDVHKGNYGNPQQNIDTSTNTHEINPRKGQILEKIEVKLQDHVNGTLTRTQLFMDLHDLFSKQMHVSFDDSDTESVYIEELRKSLATYKGLLFEEQGKCSVVPLSGVSASRNFIKDRHCDHLINFEIDISANDTSKTSFQKDRYFSSSNETDRFLRLFDLIGTDAFNLTEDCAFKQIYFPTGTNAKHSDEKDCTQSSLTLYVVPIGELDFSQDRITISHIAMDFLTRIQYFLENGFNEQARISCRNFFCKFGSHIYISKHVVGGYFLLRTDSRAACTNGSTRCHANKLEQIKMSLVSLNAKEEVVSECGVCRHFYLRKGIPDIKVTQQMWETILIEYPNLSDVISHGSFQMTDYEGIWKIIGEKNLFKDQNKDVNVGRFLHKVWEDIQCQNIYDFSQQSSLPSSDVKKCIQHVANVLSKESKLSIFDMTNILSDLCGETQHSNADTKIKWRLEIEKNGIIEKLRVLVCDRCERDLKTCCELFIDFLHHTELYIVPGGRKAFVSVIECTIQNENKVFTENVNKAEDTFVRKIISMLVNMEVSEAKTHRHFSHYLSIMKALNDIENVVEKAKERNLQNVCWGRVKKIFKCLKKRSLKDKNDLARQISLLKSVLGDQKLIDKIKEVVKITPFGVHPKIRAMLMDQENIVKEKLEGIKDLECTHESLEWSYFEKLEMDFFEHIEHLDSHEKCKELVFPFQAATREMFDSLGLTDKYPGKISLHDVQSQIDFIFDQPEKITDIPWTFLREIIASNYSFREMILEDFYKKRAKEKPRADLLSDLFSKRTPDVGKGTDTSKKASRLHPSDVLLAIYLCSDMHLQKILANKIASCQLALPFIYPRLEDGNLVALTWSIREVMVGAEGLSVYSSRLPIVGFVRIGQCKFRSKSKLINELLRGQNEEHATFFHRDCSLGQLQREISNGVIELSWFLPSTDSENSTCKTNEEENSEPFLLTKPLAILNLRGDGNTMAMQINVMCQITNILVVLIDFESFGNFDMRNTMSNIHSSKSKVILVTNIKNVENAQKPIMNYSIETKMDHEKTSLISVYDSEADCYKNTSDVKCLLTNEIARALDNNEVINRLENVISESSLPLIVDENNISCKTGQKFASTVYNIFKETGSKSNVLPLQGEDLWQILSVKEKERNRVGNVVFYDPSEKTLSETDRIKEEQFKRCVSNSDFAIFVENLYMSIFSGNSSILLFFLSWLKLQLDNSSREKLRHHQKQFREALLKYQMEKSKINKSMLEQAERELANSSFGLEHCFREIGQVYEAFTNVQNLKTRTPLAEKTMIVYKHLPKIVAKLLLLGQPFELMDGDAANVPLNWIRAVFGELKTQMCDAKVFVVSVLGIQSSGKSTLLNSMFGLQFAVSAGRCTRGIFIQLVPVKSSRLKLGCDYIMIVDTEGLRAPELSGAKVHHDNELATLVIGMADYTILNIKGETIADLENVLQIVVHALLRLKQANKNLLLRQSCVLVHQNVSAQDAEKQMQHGHHKTIQNLDYITKEVAVSEHLDADYKSFSDVIKFDPSSCIKFVPDLWHGTPPMAPVNTKYSSKITDLTKHMLDVASRKKYLTISDTLHHFESLWNGILKEDFVFSFRNCLEVKAYSILETEYQRLAWKLEETQIEWFDEKATPYLSKYGSESDLDIRALTLIKDFSQAIDKTKIEVEQDLKHFMEKSALKEQMVQWKEPKLNSIRTLVSELKESFKQKVQNTKTHNKIEFSSKNLLHEKEKQINEHAQKLAITFKGTNPSPEDLSQKFETMWTQWLAEIEKQVPQQSNDDRILHLRLTMEKTLYDEFNHHSALLDKEFNQENLQAVIIHATLEGSFSLRPNDHLSTTGIIKKAKKIVGFSDMSEHEEEVMTSINSTLRQIDEYLKTLSKQDKECSNSEFKVILKYLKNLFSNQNNKDLKKFHFIKHVLEFLCNNSDFDDYKKYLASPEEFSLTWLRDYVANILFDHKGSNTFFVWTENETQRVISQVERSLNSIGNNDENIKSMSKWKSRFEEEVGQHISLKSTSLSHVMDQNVSDVENFNKCIIDGLCDVKSRLQSSFKKVNADTVKWIGQPPVDDVFDAIWGCKEVCPWCGEPCHHEANHLVKHHCIQHRPAGFGGVYNTATGNLVIESCNFHVQSTNTQKCGHWCGCTTDNCEVFHPYREYAKYMPCWDIAPRVDMTGSKYWTWFMCTFQDELANYRHRFKPEIPPSWMKITKEEAIESLSEIVY</sequence>
<dbReference type="PANTHER" id="PTHR14819:SF25">
    <property type="entry name" value="CHROMOSOME UNDETERMINED SCAFFOLD_52, WHOLE GENOME SHOTGUN SEQUENCE"/>
    <property type="match status" value="1"/>
</dbReference>
<feature type="domain" description="VLIG-type G" evidence="3">
    <location>
        <begin position="1336"/>
        <end position="1581"/>
    </location>
</feature>
<protein>
    <recommendedName>
        <fullName evidence="3">VLIG-type G domain-containing protein</fullName>
    </recommendedName>
</protein>
<dbReference type="InterPro" id="IPR058641">
    <property type="entry name" value="GVIN1_dom"/>
</dbReference>
<name>A0AA88XN75_PINIB</name>